<comment type="caution">
    <text evidence="7">The sequence shown here is derived from an EMBL/GenBank/DDBJ whole genome shotgun (WGS) entry which is preliminary data.</text>
</comment>
<dbReference type="Gene3D" id="3.40.50.720">
    <property type="entry name" value="NAD(P)-binding Rossmann-like Domain"/>
    <property type="match status" value="1"/>
</dbReference>
<keyword evidence="8" id="KW-1185">Reference proteome</keyword>
<keyword evidence="4" id="KW-0862">Zinc</keyword>
<dbReference type="PANTHER" id="PTHR43350:SF19">
    <property type="entry name" value="D-GULOSIDE 3-DEHYDROGENASE"/>
    <property type="match status" value="1"/>
</dbReference>
<dbReference type="InterPro" id="IPR036291">
    <property type="entry name" value="NAD(P)-bd_dom_sf"/>
</dbReference>
<dbReference type="Gene3D" id="3.90.180.10">
    <property type="entry name" value="Medium-chain alcohol dehydrogenases, catalytic domain"/>
    <property type="match status" value="2"/>
</dbReference>
<comment type="cofactor">
    <cofactor evidence="1">
        <name>Zn(2+)</name>
        <dbReference type="ChEBI" id="CHEBI:29105"/>
    </cofactor>
</comment>
<evidence type="ECO:0000259" key="6">
    <source>
        <dbReference type="Pfam" id="PF16912"/>
    </source>
</evidence>
<evidence type="ECO:0000256" key="1">
    <source>
        <dbReference type="ARBA" id="ARBA00001947"/>
    </source>
</evidence>
<accession>A0ABS4IZ85</accession>
<dbReference type="InterPro" id="IPR031640">
    <property type="entry name" value="Glu_dehyd_C"/>
</dbReference>
<keyword evidence="5" id="KW-0560">Oxidoreductase</keyword>
<reference evidence="7 8" key="1">
    <citation type="submission" date="2021-03" db="EMBL/GenBank/DDBJ databases">
        <title>Genomic Encyclopedia of Type Strains, Phase IV (KMG-IV): sequencing the most valuable type-strain genomes for metagenomic binning, comparative biology and taxonomic classification.</title>
        <authorList>
            <person name="Goeker M."/>
        </authorList>
    </citation>
    <scope>NUCLEOTIDE SEQUENCE [LARGE SCALE GENOMIC DNA]</scope>
    <source>
        <strain evidence="7 8">DSM 26048</strain>
    </source>
</reference>
<evidence type="ECO:0000256" key="5">
    <source>
        <dbReference type="ARBA" id="ARBA00023002"/>
    </source>
</evidence>
<name>A0ABS4IZ85_9BACL</name>
<organism evidence="7 8">
    <name type="scientific">Paenibacillus eucommiae</name>
    <dbReference type="NCBI Taxonomy" id="1355755"/>
    <lineage>
        <taxon>Bacteria</taxon>
        <taxon>Bacillati</taxon>
        <taxon>Bacillota</taxon>
        <taxon>Bacilli</taxon>
        <taxon>Bacillales</taxon>
        <taxon>Paenibacillaceae</taxon>
        <taxon>Paenibacillus</taxon>
    </lineage>
</organism>
<comment type="similarity">
    <text evidence="2">Belongs to the zinc-containing alcohol dehydrogenase family.</text>
</comment>
<dbReference type="Pfam" id="PF16912">
    <property type="entry name" value="Glu_dehyd_C"/>
    <property type="match status" value="1"/>
</dbReference>
<gene>
    <name evidence="7" type="ORF">J2Z66_003889</name>
</gene>
<protein>
    <submittedName>
        <fullName evidence="7">2-desacetyl-2-hydroxyethyl bacteriochlorophyllide A dehydrogenase</fullName>
    </submittedName>
</protein>
<dbReference type="SUPFAM" id="SSF51735">
    <property type="entry name" value="NAD(P)-binding Rossmann-fold domains"/>
    <property type="match status" value="1"/>
</dbReference>
<evidence type="ECO:0000313" key="7">
    <source>
        <dbReference type="EMBL" id="MBP1992281.1"/>
    </source>
</evidence>
<dbReference type="PANTHER" id="PTHR43350">
    <property type="entry name" value="NAD-DEPENDENT ALCOHOL DEHYDROGENASE"/>
    <property type="match status" value="1"/>
</dbReference>
<proteinExistence type="inferred from homology"/>
<dbReference type="Proteomes" id="UP001519287">
    <property type="component" value="Unassembled WGS sequence"/>
</dbReference>
<sequence>MNYAITFTDYAQAELLEVDPVGQPGPDEIVAETIYSLISPGTELSAGYLGEPPFPKGTGYATVSKVLQAGEQVTHVKPGDQIFAMGNHRSRQILKGAASFPLPAGLEPWKGTISRLMGVSMTTLITTYARPGDRVLVMGAGPVGYLAAHIFRNAGYEVTVCDPDVERLKVVKASGNIEVYESVSNFDEKHRLEPFALVLECSGHEAALLDGLRAVRRRGEVVMVGVPWKRRTDHTAHEITWEVFHKYAVLRSGWEWEMPFFTDEHQHHSIFTNLQTAAKWLQQGKIPLEGLIRQVSPRDAQDTYQALVNRSWQELFIVFDWTRIK</sequence>
<evidence type="ECO:0000256" key="2">
    <source>
        <dbReference type="ARBA" id="ARBA00008072"/>
    </source>
</evidence>
<feature type="domain" description="Glucose dehydrogenase C-terminal" evidence="6">
    <location>
        <begin position="133"/>
        <end position="246"/>
    </location>
</feature>
<evidence type="ECO:0000256" key="3">
    <source>
        <dbReference type="ARBA" id="ARBA00022723"/>
    </source>
</evidence>
<dbReference type="CDD" id="cd08255">
    <property type="entry name" value="2-desacetyl-2-hydroxyethyl_bacteriochlorophyllide_like"/>
    <property type="match status" value="1"/>
</dbReference>
<keyword evidence="3" id="KW-0479">Metal-binding</keyword>
<evidence type="ECO:0000313" key="8">
    <source>
        <dbReference type="Proteomes" id="UP001519287"/>
    </source>
</evidence>
<dbReference type="InterPro" id="IPR011032">
    <property type="entry name" value="GroES-like_sf"/>
</dbReference>
<dbReference type="RefSeq" id="WP_209973154.1">
    <property type="nucleotide sequence ID" value="NZ_JAGGLB010000013.1"/>
</dbReference>
<evidence type="ECO:0000256" key="4">
    <source>
        <dbReference type="ARBA" id="ARBA00022833"/>
    </source>
</evidence>
<dbReference type="EMBL" id="JAGGLB010000013">
    <property type="protein sequence ID" value="MBP1992281.1"/>
    <property type="molecule type" value="Genomic_DNA"/>
</dbReference>
<dbReference type="SUPFAM" id="SSF50129">
    <property type="entry name" value="GroES-like"/>
    <property type="match status" value="1"/>
</dbReference>